<feature type="coiled-coil region" evidence="1">
    <location>
        <begin position="94"/>
        <end position="261"/>
    </location>
</feature>
<feature type="coiled-coil region" evidence="1">
    <location>
        <begin position="304"/>
        <end position="360"/>
    </location>
</feature>
<evidence type="ECO:0000256" key="2">
    <source>
        <dbReference type="SAM" id="MobiDB-lite"/>
    </source>
</evidence>
<keyword evidence="1" id="KW-0175">Coiled coil</keyword>
<evidence type="ECO:0000313" key="4">
    <source>
        <dbReference type="Proteomes" id="UP000834106"/>
    </source>
</evidence>
<proteinExistence type="predicted"/>
<accession>A0AAD1ZFN5</accession>
<organism evidence="3 4">
    <name type="scientific">Fraxinus pennsylvanica</name>
    <dbReference type="NCBI Taxonomy" id="56036"/>
    <lineage>
        <taxon>Eukaryota</taxon>
        <taxon>Viridiplantae</taxon>
        <taxon>Streptophyta</taxon>
        <taxon>Embryophyta</taxon>
        <taxon>Tracheophyta</taxon>
        <taxon>Spermatophyta</taxon>
        <taxon>Magnoliopsida</taxon>
        <taxon>eudicotyledons</taxon>
        <taxon>Gunneridae</taxon>
        <taxon>Pentapetalae</taxon>
        <taxon>asterids</taxon>
        <taxon>lamiids</taxon>
        <taxon>Lamiales</taxon>
        <taxon>Oleaceae</taxon>
        <taxon>Oleeae</taxon>
        <taxon>Fraxinus</taxon>
    </lineage>
</organism>
<evidence type="ECO:0000313" key="3">
    <source>
        <dbReference type="EMBL" id="CAI9768424.1"/>
    </source>
</evidence>
<name>A0AAD1ZFN5_9LAMI</name>
<keyword evidence="4" id="KW-1185">Reference proteome</keyword>
<sequence>MEEDKKKKKKNNKKKNKQATKLTECASESTSDNQSYVSEMAPDNKGQVLEIPALQNDVGQKIDDRSLANGTEGQHLQEKIKQFQNEKDASIYKEAILEEKMKQLLKERDENLQKEASQEEKITQLQNERDACMQKEDSRGQKIEQLQKDTDAYLQKEADLERKILQLESEKDMWLKKEVGFEEKINQLENEVAILNLKGASLDEKIKHMEKERDSWVQKQDSIEEKIKQLQKGKDAYLQKEADLERKILQLESERDLWLKKEVGFEEKTNQLENEVAILNLKGASLDERIKHMEKERDYWVQKQNSTEEAIATLENDNTKLRAEVMELEESKRRSLLQENHLLTQNISSLQSQINKLESSAAFSHSVENDVLTSENGDVDYQIEAAHPMVENLIRENAELVGKVNELYSELEQRGAKLEISSSVVSDPKGVIPQSANVSDNSALALDPTVGDAHRRGSAQATDSSSEAGRIMFISSEVTESLEDVVIKDVRNGKHVNDKDGNAQANSSDLKSNEIVQIPLDESEVMDASDLEAGQNDEKIDVPLSEAPLVGAPFRLISFVARYTENIDTKEKMRRKAIVFNRLIESSQSGKSIVLEAIDLLWVMSSVFCFLQKI</sequence>
<dbReference type="AlphaFoldDB" id="A0AAD1ZFN5"/>
<feature type="region of interest" description="Disordered" evidence="2">
    <location>
        <begin position="493"/>
        <end position="513"/>
    </location>
</feature>
<dbReference type="SUPFAM" id="SSF57997">
    <property type="entry name" value="Tropomyosin"/>
    <property type="match status" value="2"/>
</dbReference>
<protein>
    <submittedName>
        <fullName evidence="3">Uncharacterized protein</fullName>
    </submittedName>
</protein>
<reference evidence="3" key="1">
    <citation type="submission" date="2023-05" db="EMBL/GenBank/DDBJ databases">
        <authorList>
            <person name="Huff M."/>
        </authorList>
    </citation>
    <scope>NUCLEOTIDE SEQUENCE</scope>
</reference>
<dbReference type="Proteomes" id="UP000834106">
    <property type="component" value="Chromosome 9"/>
</dbReference>
<gene>
    <name evidence="3" type="ORF">FPE_LOCUS15854</name>
</gene>
<dbReference type="EMBL" id="OU503044">
    <property type="protein sequence ID" value="CAI9768424.1"/>
    <property type="molecule type" value="Genomic_DNA"/>
</dbReference>
<evidence type="ECO:0000256" key="1">
    <source>
        <dbReference type="SAM" id="Coils"/>
    </source>
</evidence>
<feature type="compositionally biased region" description="Polar residues" evidence="2">
    <location>
        <begin position="26"/>
        <end position="37"/>
    </location>
</feature>
<feature type="compositionally biased region" description="Basic residues" evidence="2">
    <location>
        <begin position="1"/>
        <end position="18"/>
    </location>
</feature>
<feature type="region of interest" description="Disordered" evidence="2">
    <location>
        <begin position="1"/>
        <end position="44"/>
    </location>
</feature>